<dbReference type="EMBL" id="UGNW01000001">
    <property type="protein sequence ID" value="STX32988.1"/>
    <property type="molecule type" value="Genomic_DNA"/>
</dbReference>
<dbReference type="RefSeq" id="WP_058525146.1">
    <property type="nucleotide sequence ID" value="NZ_CAAAHV010000014.1"/>
</dbReference>
<sequence>MPNHFVESLLAKADPLSLSKAYEGDKPGTELLVKLIDDLARQQSFDSLQTLQDVLAGANPDDKLEMLIAKISIHLLPLNLEQNDSELLKASLEKITAAPALWPQCLLVLSRWIKSAERKTPLTGLLSALSASQCEMLYAALTDSLEQETAWSLELFEYIDEKKAGSDDEFKAHLQRLGICLLLSPTEWPVQRLNNLALLLEDEQLVEVILKLPAIASTYAREQQEVLRFTASRQNYLAKYDNLINVLTVRASASESAYQKIVANRPYLANRLMQTSLKSCTEKTLQEKLVAEALSHYQVFDWNDSQFTGEILPAMIAVCADKTGNSRELFRQFFQREKLNVGFFIRFLSELYKKTTDIDLLMLFLKEINQTVPDHSFTINFLTQNFNQSSQLTENLLNLLGVEQLITICSHVLALQQIFQQEESLCKQYCRILSEKLKSSISPAMDCANIARNIFFLPEEFRAQPLELITSNLSGHSKLSFEWFRALSAHSLDKSLFFPHFLSLLRSLPANEQQLLLDQLNQDEFYGFYIYFLDNQNREEKFNFLSEYLKHKEKHSYFEYLLLLTPQVHQKILDTVLPVLEPVHLIELIAKLIEKSQQDSSYLAPLHQLLMQLCLRMQTTLEENAAIHQWTKYPAIAEYLFSTPRCLHSLCSRSSLLQNITPSMLQGMLITAIESDLRLRAVRVLNTIEYRPDEMDEKALRLLHFHKGQPAVLQQIFKSLYKVENSLDDRGKKNFNALKHSCWKLLHTGQYAETECQTFLCFQLKHSTALEDLSVKLGKEQRSILSPDYLSQIDNKLLNDIADTALIKILFQSLEPTTLGNWDKVRNAVDQRKTPQSFIQQLIIQLKQQAENPVLDKHVFQFITQLQHFKKTLATLPQEDLFWILKAGRSDYIVQHFSGWLKQLIKTGRLDHLNRAALFSLLPKEQAFLRSIYSLPELRPYLQPLFIEFAQQPLALIHYTTLFEQLKLHRPEEREQVLSEAHRLIKPELVNLEVIPVINRMLMDLTLNPEQESHRVLVFNQIDFFTKLAGNSAVHKRNHIQFVQEFQQTTFNSMAVLQQQNSAWSPLILASNEFAKAIDIWLRDLSKADIEHHPFINMLLDHFDIILHQPFMETECCQQFLQLLLLMPPARMTEEQYALLFHKLCSDRQKLLAVEVLQRSKLEDVQWSSLITLAKVLSVQTLYEIFLHSQTLFVFVDLIARHPEGIHSLAPEQIDALLAELTSAGQLYRILSSQTPNQIKFNFVQTLFDYLQRQNRPLSDWLDKINADEQALAVLANYTTRPAEQEQLHQLLMGSPSRRQQVQHFLLNPDLEIRIEDNGLLQHYVRSAWLSPWQGWRSHPLLLNCLTFSDALPALQVKVAQLQEVLKLNEFYEPLGNRKSIAENNIVSARWLQRLPLIEGVLLELIGEANTPSSVWVDSALFKSVIQPLLQQEKRGVFEPLVNDLPNMIKALLDPAPAQLDAPKGACLEKLRLEKMKTIQEAWQQFKLHLTAIEYYTSPRLHALFNPDSYFARLKAKRIALLPKAESEALAKAQTLHKEWQEKNQFSIRIQFNELLSGFFKLPGFLQRIEVQEWLLGNCLFTPLGLNIAPELLHKILSTVSPAMLIAHLKQDESCEHIDTLAKLNKLLKKYPTTEEFVQALYALDGEQLASLLSCSYFYQLNYTSRLLSMVQKARAANISDDILYLLILPESLGQQLELQWLHTEIQHLPIFREQLNNHCRMIAAEALKSRQNKYDRLRLASLKDHSALLNGLELGSIFNSYLPIFNPPNPATIKEFLLTLSDLLDSQKTPELINSLNEVLLDAAIKAACSAPVVHYKFLNRLLQDPNLSAVCARQIRSYLQQQLAGYFPGADPLPVSLAELHASQFQKLEEEQVSSLTALQKLLFSIEPVAELRPWLSELPFEEKNNAAHFCAIASLQACLNRWYEQAGTPPDAQLQDKLFLAADLAGPPEESLQQSMAALSATAYLKYPAVYFHYLLWIYYWGKCPEDLVESLTKWLFHFNPDEMEQSLWLEKSLELLINAGLTEELCKQLHAIPELQRLWILTKIVQTTPITNNIFASIAPLISWDWLRQQAQKKTLASCDWLKIALQEESILQSILQDEHSITAFLQLLLDSQLPAGNIIEAYKTITNSRLKTLLLSHLLSRPDYLQQLPGKSLLNALLSNSQEYVPLRLKSLLHPLAPGSLSESILQFFQADAAAELICSLKHFNQFSPGLLKQLLARVGEQSEPLIIYWLNHYATLPGAQAVLVMLQEVVLDFFSLVSKLNDQTRQKIIRTILEAGFKYGLQRIDNLEGLASCCDESHIDYCIHLYMHREKEEPALIQLICEMIQNLYQRVGVFSNQSMQLLLRLYEDPHFESLRESIEEITKRYRYNNALFSDCSILYDDGQINTKRMQESVSLKAQTGTRPLWQIGDLSSSDDSKDSQPSPIWENYSLLNEIARNEDSISFLSYFLIHYHGEPEALQNCLEEYLATAFNDQQKFLEQISWLLTRAELSQTTGQTLFNCFLNHPHLLNNTMKLHLLCFNAEKFLQTMGMQKNYEDLIHFCETIEPLAMNYPAVLPHVERAKQEAQFESRAMEMSGWLLALRLWFKRSFFYGWETWLTPRTPRYVLPFHQGVDSSLWSYSKMQPLGDSSSLPKELGLLLRHVEHDFSPRALNALYEALRQFEWQPPPVNMLQLREQIDKVSQLIHKEALKDRKIERWLAKHQELLVNNRHQLLSLYFQKGKMAEIQSLLAQENESGPFAPLARELKPTAEIAETEIPVPTKSKEPPEKKSSPVRWASFRNYLLSSTSSSTRRKIEAPPAFTGPDLT</sequence>
<evidence type="ECO:0000313" key="4">
    <source>
        <dbReference type="Proteomes" id="UP000054735"/>
    </source>
</evidence>
<feature type="region of interest" description="Disordered" evidence="1">
    <location>
        <begin position="2791"/>
        <end position="2812"/>
    </location>
</feature>
<dbReference type="Proteomes" id="UP000054735">
    <property type="component" value="Unassembled WGS sequence"/>
</dbReference>
<evidence type="ECO:0000256" key="1">
    <source>
        <dbReference type="SAM" id="MobiDB-lite"/>
    </source>
</evidence>
<accession>A0A378ICM9</accession>
<reference evidence="2 4" key="1">
    <citation type="submission" date="2015-11" db="EMBL/GenBank/DDBJ databases">
        <title>Genomic analysis of 38 Legionella species identifies large and diverse effector repertoires.</title>
        <authorList>
            <person name="Burstein D."/>
            <person name="Amaro F."/>
            <person name="Zusman T."/>
            <person name="Lifshitz Z."/>
            <person name="Cohen O."/>
            <person name="Gilbert J.A."/>
            <person name="Pupko T."/>
            <person name="Shuman H.A."/>
            <person name="Segal G."/>
        </authorList>
    </citation>
    <scope>NUCLEOTIDE SEQUENCE [LARGE SCALE GENOMIC DNA]</scope>
    <source>
        <strain evidence="2 4">CDC#1407-AL-14</strain>
    </source>
</reference>
<proteinExistence type="predicted"/>
<reference evidence="3 5" key="2">
    <citation type="submission" date="2018-06" db="EMBL/GenBank/DDBJ databases">
        <authorList>
            <consortium name="Pathogen Informatics"/>
            <person name="Doyle S."/>
        </authorList>
    </citation>
    <scope>NUCLEOTIDE SEQUENCE [LARGE SCALE GENOMIC DNA]</scope>
    <source>
        <strain evidence="3 5">NCTC12437</strain>
    </source>
</reference>
<gene>
    <name evidence="2" type="ORF">Lbir_3165</name>
    <name evidence="3" type="ORF">NCTC12437_02797</name>
</gene>
<dbReference type="EMBL" id="LNXT01000052">
    <property type="protein sequence ID" value="KTC66863.1"/>
    <property type="molecule type" value="Genomic_DNA"/>
</dbReference>
<evidence type="ECO:0000313" key="2">
    <source>
        <dbReference type="EMBL" id="KTC66863.1"/>
    </source>
</evidence>
<organism evidence="3 5">
    <name type="scientific">Legionella birminghamensis</name>
    <dbReference type="NCBI Taxonomy" id="28083"/>
    <lineage>
        <taxon>Bacteria</taxon>
        <taxon>Pseudomonadati</taxon>
        <taxon>Pseudomonadota</taxon>
        <taxon>Gammaproteobacteria</taxon>
        <taxon>Legionellales</taxon>
        <taxon>Legionellaceae</taxon>
        <taxon>Legionella</taxon>
    </lineage>
</organism>
<evidence type="ECO:0000313" key="3">
    <source>
        <dbReference type="EMBL" id="STX32988.1"/>
    </source>
</evidence>
<protein>
    <submittedName>
        <fullName evidence="2">Dot/Icm T4SS effector</fullName>
    </submittedName>
    <submittedName>
        <fullName evidence="3">Dot/Icm secretion system substrate</fullName>
    </submittedName>
</protein>
<dbReference type="Proteomes" id="UP000255066">
    <property type="component" value="Unassembled WGS sequence"/>
</dbReference>
<name>A0A378ICM9_9GAMM</name>
<keyword evidence="4" id="KW-1185">Reference proteome</keyword>
<evidence type="ECO:0000313" key="5">
    <source>
        <dbReference type="Proteomes" id="UP000255066"/>
    </source>
</evidence>
<dbReference type="OrthoDB" id="5648933at2"/>
<dbReference type="STRING" id="28083.Lbir_3165"/>